<reference evidence="2 3" key="1">
    <citation type="journal article" date="2019" name="Emerg. Microbes Infect.">
        <title>Comprehensive subspecies identification of 175 nontuberculous mycobacteria species based on 7547 genomic profiles.</title>
        <authorList>
            <person name="Matsumoto Y."/>
            <person name="Kinjo T."/>
            <person name="Motooka D."/>
            <person name="Nabeya D."/>
            <person name="Jung N."/>
            <person name="Uechi K."/>
            <person name="Horii T."/>
            <person name="Iida T."/>
            <person name="Fujita J."/>
            <person name="Nakamura S."/>
        </authorList>
    </citation>
    <scope>NUCLEOTIDE SEQUENCE [LARGE SCALE GENOMIC DNA]</scope>
    <source>
        <strain evidence="2 3">JCM 30396</strain>
    </source>
</reference>
<dbReference type="KEGG" id="mhev:MHEL_51300"/>
<sequence>MTEHHDDTANIATMPCPACHHDVPAGRFCARCGARLSLAPGDRPGLLRVTSYAAAPGENVLQPTIVSTLFPHLPLRSRRAFRLSLFLVVAVLIAFCVLQWYVPMLALAVFAPPILVVIYLVESRLLADLPAWIWVLTAALGIAVALGWVTLTAAIVRETYSLGLGTQIPTTRLVLDAVVIPFGALLALQLPAILVRLARTQVRESLHGFAIGLVGATAFTLATDVARLIPQLGDAAVAGDLPIPDMLLQAGVRGITEPLTGLSLSGLVGAGLWYARRDGPDRRGVLAVGGLGVVVGAAAYACVGLAEAYQLPPYLQFLVHVVFAVAAVVALRVGLQLMMLREEHAVVYPELPILCVWCQHVVPDTKFCPACGIASHAASRTSRAARRRDRPQPHVELVEQ</sequence>
<accession>A0A7I7TCF7</accession>
<dbReference type="Proteomes" id="UP000467148">
    <property type="component" value="Chromosome"/>
</dbReference>
<feature type="transmembrane region" description="Helical" evidence="1">
    <location>
        <begin position="250"/>
        <end position="273"/>
    </location>
</feature>
<keyword evidence="1" id="KW-1133">Transmembrane helix</keyword>
<dbReference type="EMBL" id="AP022596">
    <property type="protein sequence ID" value="BBY66887.1"/>
    <property type="molecule type" value="Genomic_DNA"/>
</dbReference>
<dbReference type="AlphaFoldDB" id="A0A7I7TCF7"/>
<feature type="transmembrane region" description="Helical" evidence="1">
    <location>
        <begin position="104"/>
        <end position="121"/>
    </location>
</feature>
<name>A0A7I7TCF7_9MYCO</name>
<evidence type="ECO:0000313" key="3">
    <source>
        <dbReference type="Proteomes" id="UP000467148"/>
    </source>
</evidence>
<keyword evidence="1" id="KW-0472">Membrane</keyword>
<keyword evidence="1" id="KW-0812">Transmembrane</keyword>
<feature type="transmembrane region" description="Helical" evidence="1">
    <location>
        <begin position="314"/>
        <end position="335"/>
    </location>
</feature>
<feature type="transmembrane region" description="Helical" evidence="1">
    <location>
        <begin position="285"/>
        <end position="308"/>
    </location>
</feature>
<organism evidence="2 3">
    <name type="scientific">Mycolicibacterium helvum</name>
    <dbReference type="NCBI Taxonomy" id="1534349"/>
    <lineage>
        <taxon>Bacteria</taxon>
        <taxon>Bacillati</taxon>
        <taxon>Actinomycetota</taxon>
        <taxon>Actinomycetes</taxon>
        <taxon>Mycobacteriales</taxon>
        <taxon>Mycobacteriaceae</taxon>
        <taxon>Mycolicibacterium</taxon>
    </lineage>
</organism>
<feature type="transmembrane region" description="Helical" evidence="1">
    <location>
        <begin position="80"/>
        <end position="98"/>
    </location>
</feature>
<feature type="transmembrane region" description="Helical" evidence="1">
    <location>
        <begin position="177"/>
        <end position="197"/>
    </location>
</feature>
<proteinExistence type="predicted"/>
<evidence type="ECO:0008006" key="4">
    <source>
        <dbReference type="Google" id="ProtNLM"/>
    </source>
</evidence>
<keyword evidence="3" id="KW-1185">Reference proteome</keyword>
<gene>
    <name evidence="2" type="ORF">MHEL_51300</name>
</gene>
<evidence type="ECO:0000313" key="2">
    <source>
        <dbReference type="EMBL" id="BBY66887.1"/>
    </source>
</evidence>
<feature type="transmembrane region" description="Helical" evidence="1">
    <location>
        <begin position="133"/>
        <end position="157"/>
    </location>
</feature>
<feature type="transmembrane region" description="Helical" evidence="1">
    <location>
        <begin position="209"/>
        <end position="230"/>
    </location>
</feature>
<evidence type="ECO:0000256" key="1">
    <source>
        <dbReference type="SAM" id="Phobius"/>
    </source>
</evidence>
<protein>
    <recommendedName>
        <fullName evidence="4">Zinc ribbon domain-containing protein</fullName>
    </recommendedName>
</protein>